<dbReference type="InterPro" id="IPR029044">
    <property type="entry name" value="Nucleotide-diphossugar_trans"/>
</dbReference>
<keyword evidence="8" id="KW-0961">Cell wall biogenesis/degradation</keyword>
<comment type="function">
    <text evidence="10">Probable mannan synthase which consists of a 4-beta-mannosyltransferase activity on mannan using GDP-mannose. The beta-1,4-mannan product is the backbone for galactomannan synthesis by galactomannan galactosyltransferase. Galactomannan is a noncellulosic polysaccharides of plant cell wall.</text>
</comment>
<dbReference type="Gene3D" id="3.90.550.10">
    <property type="entry name" value="Spore Coat Polysaccharide Biosynthesis Protein SpsA, Chain A"/>
    <property type="match status" value="2"/>
</dbReference>
<evidence type="ECO:0000256" key="8">
    <source>
        <dbReference type="ARBA" id="ARBA00023316"/>
    </source>
</evidence>
<dbReference type="Pfam" id="PF13632">
    <property type="entry name" value="Glyco_trans_2_3"/>
    <property type="match status" value="1"/>
</dbReference>
<keyword evidence="4 14" id="KW-0812">Transmembrane</keyword>
<dbReference type="GO" id="GO:0051753">
    <property type="term" value="F:mannan synthase activity"/>
    <property type="evidence" value="ECO:0007669"/>
    <property type="project" value="TreeGrafter"/>
</dbReference>
<dbReference type="PANTHER" id="PTHR32044:SF77">
    <property type="entry name" value="GLUCOMANNAN 4-BETA-MANNOSYLTRANSFERASE 9"/>
    <property type="match status" value="1"/>
</dbReference>
<evidence type="ECO:0000313" key="17">
    <source>
        <dbReference type="EMBL" id="KAF2573122.1"/>
    </source>
</evidence>
<comment type="caution">
    <text evidence="17">The sequence shown here is derived from an EMBL/GenBank/DDBJ whole genome shotgun (WGS) entry which is preliminary data.</text>
</comment>
<dbReference type="InterPro" id="IPR001173">
    <property type="entry name" value="Glyco_trans_2-like"/>
</dbReference>
<dbReference type="GO" id="GO:0071555">
    <property type="term" value="P:cell wall organization"/>
    <property type="evidence" value="ECO:0007669"/>
    <property type="project" value="UniProtKB-KW"/>
</dbReference>
<keyword evidence="3" id="KW-0808">Transferase</keyword>
<feature type="transmembrane region" description="Helical" evidence="14">
    <location>
        <begin position="43"/>
        <end position="69"/>
    </location>
</feature>
<gene>
    <name evidence="17" type="ORF">F2Q70_00006771</name>
</gene>
<evidence type="ECO:0000256" key="6">
    <source>
        <dbReference type="ARBA" id="ARBA00023034"/>
    </source>
</evidence>
<evidence type="ECO:0000256" key="4">
    <source>
        <dbReference type="ARBA" id="ARBA00022692"/>
    </source>
</evidence>
<evidence type="ECO:0000259" key="16">
    <source>
        <dbReference type="Pfam" id="PF13632"/>
    </source>
</evidence>
<feature type="transmembrane region" description="Helical" evidence="14">
    <location>
        <begin position="462"/>
        <end position="488"/>
    </location>
</feature>
<feature type="transmembrane region" description="Helical" evidence="14">
    <location>
        <begin position="542"/>
        <end position="562"/>
    </location>
</feature>
<feature type="transmembrane region" description="Helical" evidence="14">
    <location>
        <begin position="568"/>
        <end position="591"/>
    </location>
</feature>
<dbReference type="Pfam" id="PF00535">
    <property type="entry name" value="Glycos_transf_2"/>
    <property type="match status" value="1"/>
</dbReference>
<evidence type="ECO:0000256" key="10">
    <source>
        <dbReference type="ARBA" id="ARBA00056537"/>
    </source>
</evidence>
<dbReference type="EMBL" id="QGKY02001015">
    <property type="protein sequence ID" value="KAF2573122.1"/>
    <property type="molecule type" value="Genomic_DNA"/>
</dbReference>
<dbReference type="GO" id="GO:0000139">
    <property type="term" value="C:Golgi membrane"/>
    <property type="evidence" value="ECO:0007669"/>
    <property type="project" value="UniProtKB-SubCell"/>
</dbReference>
<dbReference type="EC" id="2.4.1.32" evidence="12"/>
<evidence type="ECO:0000256" key="11">
    <source>
        <dbReference type="ARBA" id="ARBA00060879"/>
    </source>
</evidence>
<evidence type="ECO:0000259" key="15">
    <source>
        <dbReference type="Pfam" id="PF00535"/>
    </source>
</evidence>
<organism evidence="17">
    <name type="scientific">Brassica cretica</name>
    <name type="common">Mustard</name>
    <dbReference type="NCBI Taxonomy" id="69181"/>
    <lineage>
        <taxon>Eukaryota</taxon>
        <taxon>Viridiplantae</taxon>
        <taxon>Streptophyta</taxon>
        <taxon>Embryophyta</taxon>
        <taxon>Tracheophyta</taxon>
        <taxon>Spermatophyta</taxon>
        <taxon>Magnoliopsida</taxon>
        <taxon>eudicotyledons</taxon>
        <taxon>Gunneridae</taxon>
        <taxon>Pentapetalae</taxon>
        <taxon>rosids</taxon>
        <taxon>malvids</taxon>
        <taxon>Brassicales</taxon>
        <taxon>Brassicaceae</taxon>
        <taxon>Brassiceae</taxon>
        <taxon>Brassica</taxon>
    </lineage>
</organism>
<dbReference type="AlphaFoldDB" id="A0A8S9IUK2"/>
<sequence length="594" mass="68155">MELGDSSAVIPDSFMGYRDDITMQMSMILDQIRAPLIVPVLRLAVYICLTMSVMLFVERVYMGIVISLVKLFGRKPEKRFKWEPMKDDIELGNSVYPMVLVQIPMYNEREVYQLSIGAACGLSWPSDRIVIQVLDDSTDPTIKDLVEMECSRWASKGVNIKYEIRDNRNGYKAGALKEGMKKSYVKSCDYVAIFDADFQPEPDYLWRTIPFLLHNPKLALVQARWKFDNRNGYKAGALKEGMKKSYVKSCDYVAIFDADFQPEPDYLWRTIPFLLHNPKLALVQARWKFVNSDECLMTRMQEMSLDYHFTVEQEVGSSTYAFFGFNGTAGIWRISALNEAGGWKDRTTVEDMDLAVRASLKGWKFLYLGSLKVKNELPSTFKAYRYQQHRWSCGPANLFRKMAFEIMTNKNVTLWKKVHVIYSFFVVRKIVAHIVTFIFYCVVLPATVLVPEVTVPKWGAVYIPSIITLLNAVGTPRSLHLMVFWILFENVMSLHRTKATFIGLLEGGRVNEWIVTEKLGDLKAKSATKAPKKLRFRFGDRIHVLELGVGMYLFSIGCYDALFGKNHYYLYLFAQAFAFFIAGCGQIGTVVPNY</sequence>
<feature type="domain" description="Glycosyltransferase 2-like" evidence="15">
    <location>
        <begin position="102"/>
        <end position="231"/>
    </location>
</feature>
<dbReference type="PANTHER" id="PTHR32044">
    <property type="entry name" value="GLUCOMANNAN 4-BETA-MANNOSYLTRANSFERASE 9"/>
    <property type="match status" value="1"/>
</dbReference>
<evidence type="ECO:0000256" key="2">
    <source>
        <dbReference type="ARBA" id="ARBA00022676"/>
    </source>
</evidence>
<evidence type="ECO:0000256" key="9">
    <source>
        <dbReference type="ARBA" id="ARBA00051800"/>
    </source>
</evidence>
<keyword evidence="2" id="KW-0328">Glycosyltransferase</keyword>
<keyword evidence="5 14" id="KW-1133">Transmembrane helix</keyword>
<name>A0A8S9IUK2_BRACR</name>
<comment type="similarity">
    <text evidence="11">Belongs to the glycosyltransferase 2 family. Plant cellulose synthase-like A subfamily.</text>
</comment>
<protein>
    <recommendedName>
        <fullName evidence="12">glucomannan 4-beta-mannosyltransferase</fullName>
        <ecNumber evidence="12">2.4.1.32</ecNumber>
    </recommendedName>
    <alternativeName>
        <fullName evidence="13">Glucomannan synthase</fullName>
    </alternativeName>
</protein>
<evidence type="ECO:0000256" key="1">
    <source>
        <dbReference type="ARBA" id="ARBA00004653"/>
    </source>
</evidence>
<accession>A0A8S9IUK2</accession>
<evidence type="ECO:0000256" key="13">
    <source>
        <dbReference type="ARBA" id="ARBA00076024"/>
    </source>
</evidence>
<comment type="catalytic activity">
    <reaction evidence="9">
        <text>GDP-mannose + (glucomannan)n = GDP + (glucomannan)n+1.</text>
        <dbReference type="EC" id="2.4.1.32"/>
    </reaction>
</comment>
<evidence type="ECO:0000256" key="14">
    <source>
        <dbReference type="SAM" id="Phobius"/>
    </source>
</evidence>
<keyword evidence="6" id="KW-0333">Golgi apparatus</keyword>
<keyword evidence="7 14" id="KW-0472">Membrane</keyword>
<feature type="domain" description="Glycosyltransferase 2-like" evidence="16">
    <location>
        <begin position="252"/>
        <end position="448"/>
    </location>
</feature>
<feature type="transmembrane region" description="Helical" evidence="14">
    <location>
        <begin position="430"/>
        <end position="450"/>
    </location>
</feature>
<evidence type="ECO:0000256" key="12">
    <source>
        <dbReference type="ARBA" id="ARBA00066505"/>
    </source>
</evidence>
<dbReference type="FunFam" id="3.90.550.10:FF:000057">
    <property type="entry name" value="Glycosyltransferase-like protein, family 2"/>
    <property type="match status" value="1"/>
</dbReference>
<evidence type="ECO:0000256" key="7">
    <source>
        <dbReference type="ARBA" id="ARBA00023136"/>
    </source>
</evidence>
<dbReference type="GO" id="GO:0047259">
    <property type="term" value="F:glucomannan 4-beta-mannosyltransferase activity"/>
    <property type="evidence" value="ECO:0007669"/>
    <property type="project" value="UniProtKB-EC"/>
</dbReference>
<dbReference type="CDD" id="cd06437">
    <property type="entry name" value="CESA_CaSu_A2"/>
    <property type="match status" value="1"/>
</dbReference>
<proteinExistence type="inferred from homology"/>
<evidence type="ECO:0000256" key="5">
    <source>
        <dbReference type="ARBA" id="ARBA00022989"/>
    </source>
</evidence>
<comment type="subcellular location">
    <subcellularLocation>
        <location evidence="1">Golgi apparatus membrane</location>
        <topology evidence="1">Multi-pass membrane protein</topology>
    </subcellularLocation>
</comment>
<dbReference type="SUPFAM" id="SSF53448">
    <property type="entry name" value="Nucleotide-diphospho-sugar transferases"/>
    <property type="match status" value="2"/>
</dbReference>
<reference evidence="17" key="1">
    <citation type="submission" date="2019-12" db="EMBL/GenBank/DDBJ databases">
        <title>Genome sequencing and annotation of Brassica cretica.</title>
        <authorList>
            <person name="Studholme D.J."/>
            <person name="Sarris P.F."/>
        </authorList>
    </citation>
    <scope>NUCLEOTIDE SEQUENCE</scope>
    <source>
        <strain evidence="17">PFS-102/07</strain>
        <tissue evidence="17">Leaf</tissue>
    </source>
</reference>
<evidence type="ECO:0000256" key="3">
    <source>
        <dbReference type="ARBA" id="ARBA00022679"/>
    </source>
</evidence>